<dbReference type="EC" id="2.1.3.15" evidence="10"/>
<keyword evidence="7 10" id="KW-0443">Lipid metabolism</keyword>
<comment type="subunit">
    <text evidence="10">Acetyl-CoA carboxylase is a heterohexamer composed of biotin carboxyl carrier protein (AccB), biotin carboxylase (AccC) and two subunits each of ACCase subunit alpha (AccA) and ACCase subunit beta (AccD).</text>
</comment>
<comment type="similarity">
    <text evidence="10">Belongs to the AccA family.</text>
</comment>
<dbReference type="InterPro" id="IPR029045">
    <property type="entry name" value="ClpP/crotonase-like_dom_sf"/>
</dbReference>
<evidence type="ECO:0000256" key="5">
    <source>
        <dbReference type="ARBA" id="ARBA00022832"/>
    </source>
</evidence>
<keyword evidence="2 10" id="KW-0444">Lipid biosynthesis</keyword>
<dbReference type="GO" id="GO:0003989">
    <property type="term" value="F:acetyl-CoA carboxylase activity"/>
    <property type="evidence" value="ECO:0007669"/>
    <property type="project" value="InterPro"/>
</dbReference>
<organism evidence="12 13">
    <name type="scientific">Heliorestis acidaminivorans</name>
    <dbReference type="NCBI Taxonomy" id="553427"/>
    <lineage>
        <taxon>Bacteria</taxon>
        <taxon>Bacillati</taxon>
        <taxon>Bacillota</taxon>
        <taxon>Clostridia</taxon>
        <taxon>Eubacteriales</taxon>
        <taxon>Heliobacteriaceae</taxon>
        <taxon>Heliorestis</taxon>
    </lineage>
</organism>
<dbReference type="PANTHER" id="PTHR42853">
    <property type="entry name" value="ACETYL-COENZYME A CARBOXYLASE CARBOXYL TRANSFERASE SUBUNIT ALPHA"/>
    <property type="match status" value="1"/>
</dbReference>
<dbReference type="InterPro" id="IPR011763">
    <property type="entry name" value="COA_CT_C"/>
</dbReference>
<evidence type="ECO:0000313" key="12">
    <source>
        <dbReference type="EMBL" id="KAB2953301.1"/>
    </source>
</evidence>
<keyword evidence="3 10" id="KW-0808">Transferase</keyword>
<evidence type="ECO:0000256" key="2">
    <source>
        <dbReference type="ARBA" id="ARBA00022516"/>
    </source>
</evidence>
<dbReference type="GO" id="GO:0006633">
    <property type="term" value="P:fatty acid biosynthetic process"/>
    <property type="evidence" value="ECO:0007669"/>
    <property type="project" value="UniProtKB-KW"/>
</dbReference>
<keyword evidence="5 10" id="KW-0276">Fatty acid metabolism</keyword>
<dbReference type="PROSITE" id="PS50989">
    <property type="entry name" value="COA_CT_CTER"/>
    <property type="match status" value="1"/>
</dbReference>
<gene>
    <name evidence="10 12" type="primary">accA</name>
    <name evidence="12" type="ORF">F9B85_05155</name>
</gene>
<dbReference type="GO" id="GO:0005524">
    <property type="term" value="F:ATP binding"/>
    <property type="evidence" value="ECO:0007669"/>
    <property type="project" value="UniProtKB-KW"/>
</dbReference>
<comment type="function">
    <text evidence="10">Component of the acetyl coenzyme A carboxylase (ACC) complex. First, biotin carboxylase catalyzes the carboxylation of biotin on its carrier protein (BCCP) and then the CO(2) group is transferred by the carboxyltransferase to acetyl-CoA to form malonyl-CoA.</text>
</comment>
<keyword evidence="8 10" id="KW-0275">Fatty acid biosynthesis</keyword>
<comment type="subcellular location">
    <subcellularLocation>
        <location evidence="10">Cytoplasm</location>
    </subcellularLocation>
</comment>
<dbReference type="Proteomes" id="UP000468766">
    <property type="component" value="Unassembled WGS sequence"/>
</dbReference>
<evidence type="ECO:0000256" key="10">
    <source>
        <dbReference type="HAMAP-Rule" id="MF_00823"/>
    </source>
</evidence>
<dbReference type="Pfam" id="PF03255">
    <property type="entry name" value="ACCA"/>
    <property type="match status" value="1"/>
</dbReference>
<evidence type="ECO:0000313" key="13">
    <source>
        <dbReference type="Proteomes" id="UP000468766"/>
    </source>
</evidence>
<keyword evidence="10" id="KW-0963">Cytoplasm</keyword>
<dbReference type="PRINTS" id="PR01069">
    <property type="entry name" value="ACCCTRFRASEA"/>
</dbReference>
<dbReference type="NCBIfam" id="TIGR00513">
    <property type="entry name" value="accA"/>
    <property type="match status" value="1"/>
</dbReference>
<evidence type="ECO:0000256" key="3">
    <source>
        <dbReference type="ARBA" id="ARBA00022679"/>
    </source>
</evidence>
<protein>
    <recommendedName>
        <fullName evidence="10">Acetyl-coenzyme A carboxylase carboxyl transferase subunit alpha</fullName>
        <shortName evidence="10">ACCase subunit alpha</shortName>
        <shortName evidence="10">Acetyl-CoA carboxylase carboxyltransferase subunit alpha</shortName>
        <ecNumber evidence="10">2.1.3.15</ecNumber>
    </recommendedName>
</protein>
<sequence length="318" mass="35606">MAPLDFEKPLYELEAKIEELRAFTRDKNLDLVGEIVVLEEKAKELKKNIYQNLTPWQQAQLARHPQRPNSVEYIRLLVDKFFEMKGDRLYGDDPAIFGGIGLFHDRPVTMIGHVKGRDTKENLYRNFGMPHPEGYRKALRLMEQAAKFNRPIICFIDTPGAYCGIGAEERGQAEAIARNLFEMANLPVPIISVVIGEGGSGGALALGVGDRLLMMEHAIYSVASPESAASILFKDSTQAPRAASAMGITAERLYDLKVIDRIVPEPSGGAHRDPAGAAEELEKALEEELTKLLSLSKEELLRNRYEKYRHMGHNMMEL</sequence>
<dbReference type="NCBIfam" id="NF004344">
    <property type="entry name" value="PRK05724.1"/>
    <property type="match status" value="1"/>
</dbReference>
<dbReference type="RefSeq" id="WP_151619223.1">
    <property type="nucleotide sequence ID" value="NZ_WBXO01000003.1"/>
</dbReference>
<dbReference type="SUPFAM" id="SSF52096">
    <property type="entry name" value="ClpP/crotonase"/>
    <property type="match status" value="1"/>
</dbReference>
<dbReference type="PANTHER" id="PTHR42853:SF3">
    <property type="entry name" value="ACETYL-COENZYME A CARBOXYLASE CARBOXYL TRANSFERASE SUBUNIT ALPHA, CHLOROPLASTIC"/>
    <property type="match status" value="1"/>
</dbReference>
<evidence type="ECO:0000256" key="4">
    <source>
        <dbReference type="ARBA" id="ARBA00022741"/>
    </source>
</evidence>
<evidence type="ECO:0000259" key="11">
    <source>
        <dbReference type="PROSITE" id="PS50989"/>
    </source>
</evidence>
<name>A0A6I0EY16_9FIRM</name>
<accession>A0A6I0EY16</accession>
<evidence type="ECO:0000256" key="8">
    <source>
        <dbReference type="ARBA" id="ARBA00023160"/>
    </source>
</evidence>
<dbReference type="Gene3D" id="3.90.226.10">
    <property type="entry name" value="2-enoyl-CoA Hydratase, Chain A, domain 1"/>
    <property type="match status" value="1"/>
</dbReference>
<feature type="domain" description="CoA carboxyltransferase C-terminal" evidence="11">
    <location>
        <begin position="37"/>
        <end position="291"/>
    </location>
</feature>
<dbReference type="AlphaFoldDB" id="A0A6I0EY16"/>
<comment type="caution">
    <text evidence="12">The sequence shown here is derived from an EMBL/GenBank/DDBJ whole genome shotgun (WGS) entry which is preliminary data.</text>
</comment>
<keyword evidence="13" id="KW-1185">Reference proteome</keyword>
<proteinExistence type="inferred from homology"/>
<dbReference type="OrthoDB" id="9808023at2"/>
<dbReference type="EMBL" id="WBXO01000003">
    <property type="protein sequence ID" value="KAB2953301.1"/>
    <property type="molecule type" value="Genomic_DNA"/>
</dbReference>
<comment type="catalytic activity">
    <reaction evidence="9 10">
        <text>N(6)-carboxybiotinyl-L-lysyl-[protein] + acetyl-CoA = N(6)-biotinyl-L-lysyl-[protein] + malonyl-CoA</text>
        <dbReference type="Rhea" id="RHEA:54728"/>
        <dbReference type="Rhea" id="RHEA-COMP:10505"/>
        <dbReference type="Rhea" id="RHEA-COMP:10506"/>
        <dbReference type="ChEBI" id="CHEBI:57288"/>
        <dbReference type="ChEBI" id="CHEBI:57384"/>
        <dbReference type="ChEBI" id="CHEBI:83144"/>
        <dbReference type="ChEBI" id="CHEBI:83145"/>
        <dbReference type="EC" id="2.1.3.15"/>
    </reaction>
</comment>
<dbReference type="GO" id="GO:0009317">
    <property type="term" value="C:acetyl-CoA carboxylase complex"/>
    <property type="evidence" value="ECO:0007669"/>
    <property type="project" value="InterPro"/>
</dbReference>
<comment type="pathway">
    <text evidence="1 10">Lipid metabolism; malonyl-CoA biosynthesis; malonyl-CoA from acetyl-CoA: step 1/1.</text>
</comment>
<reference evidence="12 13" key="1">
    <citation type="submission" date="2019-10" db="EMBL/GenBank/DDBJ databases">
        <title>Whole-genome sequence of the extremophile Heliorestis acidaminivorans DSM 24790.</title>
        <authorList>
            <person name="Kyndt J.A."/>
            <person name="Meyer T.E."/>
        </authorList>
    </citation>
    <scope>NUCLEOTIDE SEQUENCE [LARGE SCALE GENOMIC DNA]</scope>
    <source>
        <strain evidence="12 13">DSM 24790</strain>
    </source>
</reference>
<dbReference type="GO" id="GO:0016743">
    <property type="term" value="F:carboxyl- or carbamoyltransferase activity"/>
    <property type="evidence" value="ECO:0007669"/>
    <property type="project" value="UniProtKB-UniRule"/>
</dbReference>
<evidence type="ECO:0000256" key="1">
    <source>
        <dbReference type="ARBA" id="ARBA00004956"/>
    </source>
</evidence>
<keyword evidence="6 10" id="KW-0067">ATP-binding</keyword>
<dbReference type="NCBIfam" id="NF041504">
    <property type="entry name" value="AccA_sub"/>
    <property type="match status" value="1"/>
</dbReference>
<evidence type="ECO:0000256" key="7">
    <source>
        <dbReference type="ARBA" id="ARBA00023098"/>
    </source>
</evidence>
<evidence type="ECO:0000256" key="6">
    <source>
        <dbReference type="ARBA" id="ARBA00022840"/>
    </source>
</evidence>
<dbReference type="HAMAP" id="MF_00823">
    <property type="entry name" value="AcetylCoA_CT_alpha"/>
    <property type="match status" value="1"/>
</dbReference>
<dbReference type="UniPathway" id="UPA00655">
    <property type="reaction ID" value="UER00711"/>
</dbReference>
<dbReference type="GO" id="GO:2001295">
    <property type="term" value="P:malonyl-CoA biosynthetic process"/>
    <property type="evidence" value="ECO:0007669"/>
    <property type="project" value="UniProtKB-UniRule"/>
</dbReference>
<keyword evidence="4 10" id="KW-0547">Nucleotide-binding</keyword>
<evidence type="ECO:0000256" key="9">
    <source>
        <dbReference type="ARBA" id="ARBA00049152"/>
    </source>
</evidence>
<dbReference type="InterPro" id="IPR001095">
    <property type="entry name" value="Acetyl_CoA_COase_a_su"/>
</dbReference>